<dbReference type="InParanoid" id="A0A0C3PG45"/>
<evidence type="ECO:0000313" key="3">
    <source>
        <dbReference type="Proteomes" id="UP000054217"/>
    </source>
</evidence>
<accession>A0A0C3PG45</accession>
<evidence type="ECO:0000313" key="2">
    <source>
        <dbReference type="EMBL" id="KIO07296.1"/>
    </source>
</evidence>
<dbReference type="EMBL" id="KN831960">
    <property type="protein sequence ID" value="KIO07296.1"/>
    <property type="molecule type" value="Genomic_DNA"/>
</dbReference>
<evidence type="ECO:0000256" key="1">
    <source>
        <dbReference type="SAM" id="MobiDB-lite"/>
    </source>
</evidence>
<proteinExistence type="predicted"/>
<feature type="compositionally biased region" description="Polar residues" evidence="1">
    <location>
        <begin position="116"/>
        <end position="126"/>
    </location>
</feature>
<feature type="region of interest" description="Disordered" evidence="1">
    <location>
        <begin position="89"/>
        <end position="130"/>
    </location>
</feature>
<dbReference type="Proteomes" id="UP000054217">
    <property type="component" value="Unassembled WGS sequence"/>
</dbReference>
<dbReference type="AlphaFoldDB" id="A0A0C3PG45"/>
<sequence>MDSPCSVNTENDYANLIGESVYDPSANQDFLQVPPIVYHNSPPLSPSSCFPGLDSTSLLSQSVLPSLAKPPRLHPHQGFSVRQVLLPKARVPPVGDSNHKGKGKGKEKPHHDTDQGAASSHSTNAPISPHICPTCPAEPVTSHNAALNMLASVTLARDDELALDVFNNGDDIDGCTQEQVKYFGLLSEIYRAADMIGWCASKLRTQQLSGTTPLAEVIMTSMLKKGYVDILEAATGGAYHHLHNQQIGKFLAPTASQLLNWIKPKEMSPVIPEMKPSTDQEVQWDPLLEMADNMTVFKEVGARLGMGCNNSGWEVFLTDASWAGLDKNYHNAVHATEDILQFLRDTPSTSTLATSVITWDIGPAAMDKVHIGPEQARNCRLHQLHCPLPLTLVPTAHFATYLPTPMPCPQGSEDLRGGDVMPI</sequence>
<dbReference type="HOGENOM" id="CLU_036516_2_0_1"/>
<organism evidence="2 3">
    <name type="scientific">Pisolithus tinctorius Marx 270</name>
    <dbReference type="NCBI Taxonomy" id="870435"/>
    <lineage>
        <taxon>Eukaryota</taxon>
        <taxon>Fungi</taxon>
        <taxon>Dikarya</taxon>
        <taxon>Basidiomycota</taxon>
        <taxon>Agaricomycotina</taxon>
        <taxon>Agaricomycetes</taxon>
        <taxon>Agaricomycetidae</taxon>
        <taxon>Boletales</taxon>
        <taxon>Sclerodermatineae</taxon>
        <taxon>Pisolithaceae</taxon>
        <taxon>Pisolithus</taxon>
    </lineage>
</organism>
<name>A0A0C3PG45_PISTI</name>
<reference evidence="3" key="2">
    <citation type="submission" date="2015-01" db="EMBL/GenBank/DDBJ databases">
        <title>Evolutionary Origins and Diversification of the Mycorrhizal Mutualists.</title>
        <authorList>
            <consortium name="DOE Joint Genome Institute"/>
            <consortium name="Mycorrhizal Genomics Consortium"/>
            <person name="Kohler A."/>
            <person name="Kuo A."/>
            <person name="Nagy L.G."/>
            <person name="Floudas D."/>
            <person name="Copeland A."/>
            <person name="Barry K.W."/>
            <person name="Cichocki N."/>
            <person name="Veneault-Fourrey C."/>
            <person name="LaButti K."/>
            <person name="Lindquist E.A."/>
            <person name="Lipzen A."/>
            <person name="Lundell T."/>
            <person name="Morin E."/>
            <person name="Murat C."/>
            <person name="Riley R."/>
            <person name="Ohm R."/>
            <person name="Sun H."/>
            <person name="Tunlid A."/>
            <person name="Henrissat B."/>
            <person name="Grigoriev I.V."/>
            <person name="Hibbett D.S."/>
            <person name="Martin F."/>
        </authorList>
    </citation>
    <scope>NUCLEOTIDE SEQUENCE [LARGE SCALE GENOMIC DNA]</scope>
    <source>
        <strain evidence="3">Marx 270</strain>
    </source>
</reference>
<feature type="compositionally biased region" description="Basic and acidic residues" evidence="1">
    <location>
        <begin position="104"/>
        <end position="114"/>
    </location>
</feature>
<gene>
    <name evidence="2" type="ORF">M404DRAFT_23785</name>
</gene>
<reference evidence="2 3" key="1">
    <citation type="submission" date="2014-04" db="EMBL/GenBank/DDBJ databases">
        <authorList>
            <consortium name="DOE Joint Genome Institute"/>
            <person name="Kuo A."/>
            <person name="Kohler A."/>
            <person name="Costa M.D."/>
            <person name="Nagy L.G."/>
            <person name="Floudas D."/>
            <person name="Copeland A."/>
            <person name="Barry K.W."/>
            <person name="Cichocki N."/>
            <person name="Veneault-Fourrey C."/>
            <person name="LaButti K."/>
            <person name="Lindquist E.A."/>
            <person name="Lipzen A."/>
            <person name="Lundell T."/>
            <person name="Morin E."/>
            <person name="Murat C."/>
            <person name="Sun H."/>
            <person name="Tunlid A."/>
            <person name="Henrissat B."/>
            <person name="Grigoriev I.V."/>
            <person name="Hibbett D.S."/>
            <person name="Martin F."/>
            <person name="Nordberg H.P."/>
            <person name="Cantor M.N."/>
            <person name="Hua S.X."/>
        </authorList>
    </citation>
    <scope>NUCLEOTIDE SEQUENCE [LARGE SCALE GENOMIC DNA]</scope>
    <source>
        <strain evidence="2 3">Marx 270</strain>
    </source>
</reference>
<protein>
    <submittedName>
        <fullName evidence="2">Uncharacterized protein</fullName>
    </submittedName>
</protein>
<keyword evidence="3" id="KW-1185">Reference proteome</keyword>